<dbReference type="PANTHER" id="PTHR41248:SF1">
    <property type="entry name" value="NORD PROTEIN"/>
    <property type="match status" value="1"/>
</dbReference>
<dbReference type="Pfam" id="PF06213">
    <property type="entry name" value="CobT"/>
    <property type="match status" value="1"/>
</dbReference>
<protein>
    <submittedName>
        <fullName evidence="2">Unannotated protein</fullName>
    </submittedName>
</protein>
<feature type="domain" description="Cobalamin biosynthesis protein CobT VWA" evidence="1">
    <location>
        <begin position="363"/>
        <end position="549"/>
    </location>
</feature>
<evidence type="ECO:0000313" key="2">
    <source>
        <dbReference type="EMBL" id="CAB4827042.1"/>
    </source>
</evidence>
<dbReference type="Gene3D" id="3.40.50.410">
    <property type="entry name" value="von Willebrand factor, type A domain"/>
    <property type="match status" value="1"/>
</dbReference>
<dbReference type="InterPro" id="IPR051928">
    <property type="entry name" value="NorD/CobT"/>
</dbReference>
<sequence>MPAVAMSVSEASDQSWSSERVDELCATTIRAIAHDPDVRFRRQVLHRGQAVLPFQAPHLHPPATDTDFTSWRGAADALAWRIALSDSHLHASMSPTDPIAAILFDMLEQYRVESLGADELPGSCSNLRRRFMTWSAECESAGLLETAHGLLIFYVAQVGRSRVTGDPVPDDYGDLLESTRGGLADTIGPYFAMLRKLRRDQCAYSAPALAISNAIGDLLANSSNLTRHEASASVRARIPGLLDIKPENLDTTGVDLESGSTSSEVADLSSPTYQVFTTEYDRELRISAVVAPGAARVHRFQLDENVAQRNGEINKLTRALRTLFARPDFDSWEGGYEEGLLDGRRLSQLITAPTHHRVFRQPMSVLLPEASVTFLIDCSGSMKKYRESAAVLVDIFARALDLADVKCEILGFTTGSWNGGRARTDWLKAGRPAHPGRLNESWHLVIKDFDTSWRRARNNIASLLSTNIYREGIDGEAVAWAYRRLAQQESPNRILLVISDGSPMDSATNLVNDDEYINRDLFNVVSAIENAGLVQLSALYFATGLPACFRDARLLDPAQLNDGKTIRATLDLISAQR</sequence>
<accession>A0A6J7A2K4</accession>
<name>A0A6J7A2K4_9ZZZZ</name>
<proteinExistence type="predicted"/>
<dbReference type="InterPro" id="IPR006538">
    <property type="entry name" value="CobT"/>
</dbReference>
<dbReference type="InterPro" id="IPR036465">
    <property type="entry name" value="vWFA_dom_sf"/>
</dbReference>
<organism evidence="2">
    <name type="scientific">freshwater metagenome</name>
    <dbReference type="NCBI Taxonomy" id="449393"/>
    <lineage>
        <taxon>unclassified sequences</taxon>
        <taxon>metagenomes</taxon>
        <taxon>ecological metagenomes</taxon>
    </lineage>
</organism>
<dbReference type="SUPFAM" id="SSF53300">
    <property type="entry name" value="vWA-like"/>
    <property type="match status" value="1"/>
</dbReference>
<gene>
    <name evidence="2" type="ORF">UFOPK3204_00575</name>
</gene>
<dbReference type="InterPro" id="IPR025861">
    <property type="entry name" value="CobT_VWA_dom"/>
</dbReference>
<dbReference type="GO" id="GO:0009236">
    <property type="term" value="P:cobalamin biosynthetic process"/>
    <property type="evidence" value="ECO:0007669"/>
    <property type="project" value="InterPro"/>
</dbReference>
<dbReference type="PIRSF" id="PIRSF031715">
    <property type="entry name" value="Cob_chel_CobT"/>
    <property type="match status" value="1"/>
</dbReference>
<dbReference type="AlphaFoldDB" id="A0A6J7A2K4"/>
<evidence type="ECO:0000259" key="1">
    <source>
        <dbReference type="Pfam" id="PF11775"/>
    </source>
</evidence>
<dbReference type="EMBL" id="CAFABK010000017">
    <property type="protein sequence ID" value="CAB4827042.1"/>
    <property type="molecule type" value="Genomic_DNA"/>
</dbReference>
<reference evidence="2" key="1">
    <citation type="submission" date="2020-05" db="EMBL/GenBank/DDBJ databases">
        <authorList>
            <person name="Chiriac C."/>
            <person name="Salcher M."/>
            <person name="Ghai R."/>
            <person name="Kavagutti S V."/>
        </authorList>
    </citation>
    <scope>NUCLEOTIDE SEQUENCE</scope>
</reference>
<dbReference type="PANTHER" id="PTHR41248">
    <property type="entry name" value="NORD PROTEIN"/>
    <property type="match status" value="1"/>
</dbReference>
<dbReference type="Pfam" id="PF11775">
    <property type="entry name" value="CobT_C"/>
    <property type="match status" value="1"/>
</dbReference>